<name>A0ABV4NP25_9GAMM</name>
<proteinExistence type="inferred from homology"/>
<evidence type="ECO:0000256" key="3">
    <source>
        <dbReference type="ARBA" id="ARBA00023082"/>
    </source>
</evidence>
<feature type="domain" description="RNA polymerase sigma-70 region 2" evidence="5">
    <location>
        <begin position="22"/>
        <end position="87"/>
    </location>
</feature>
<evidence type="ECO:0000256" key="1">
    <source>
        <dbReference type="ARBA" id="ARBA00010641"/>
    </source>
</evidence>
<dbReference type="EMBL" id="JBGMEL010000009">
    <property type="protein sequence ID" value="MFA0791075.1"/>
    <property type="molecule type" value="Genomic_DNA"/>
</dbReference>
<evidence type="ECO:0000259" key="5">
    <source>
        <dbReference type="Pfam" id="PF04542"/>
    </source>
</evidence>
<comment type="similarity">
    <text evidence="1">Belongs to the sigma-70 factor family. ECF subfamily.</text>
</comment>
<dbReference type="RefSeq" id="WP_299582158.1">
    <property type="nucleotide sequence ID" value="NZ_JBGMEL010000009.1"/>
</dbReference>
<dbReference type="InterPro" id="IPR039425">
    <property type="entry name" value="RNA_pol_sigma-70-like"/>
</dbReference>
<evidence type="ECO:0000256" key="2">
    <source>
        <dbReference type="ARBA" id="ARBA00023015"/>
    </source>
</evidence>
<gene>
    <name evidence="7" type="ORF">ACCI51_11005</name>
</gene>
<dbReference type="SUPFAM" id="SSF88659">
    <property type="entry name" value="Sigma3 and sigma4 domains of RNA polymerase sigma factors"/>
    <property type="match status" value="1"/>
</dbReference>
<dbReference type="InterPro" id="IPR014284">
    <property type="entry name" value="RNA_pol_sigma-70_dom"/>
</dbReference>
<dbReference type="PANTHER" id="PTHR43133:SF25">
    <property type="entry name" value="RNA POLYMERASE SIGMA FACTOR RFAY-RELATED"/>
    <property type="match status" value="1"/>
</dbReference>
<feature type="domain" description="RNA polymerase sigma factor 70 region 4 type 2" evidence="6">
    <location>
        <begin position="117"/>
        <end position="169"/>
    </location>
</feature>
<protein>
    <submittedName>
        <fullName evidence="7">RNA polymerase sigma factor</fullName>
    </submittedName>
</protein>
<dbReference type="InterPro" id="IPR013249">
    <property type="entry name" value="RNA_pol_sigma70_r4_t2"/>
</dbReference>
<keyword evidence="8" id="KW-1185">Reference proteome</keyword>
<dbReference type="InterPro" id="IPR013324">
    <property type="entry name" value="RNA_pol_sigma_r3/r4-like"/>
</dbReference>
<comment type="caution">
    <text evidence="7">The sequence shown here is derived from an EMBL/GenBank/DDBJ whole genome shotgun (WGS) entry which is preliminary data.</text>
</comment>
<dbReference type="Gene3D" id="1.10.10.10">
    <property type="entry name" value="Winged helix-like DNA-binding domain superfamily/Winged helix DNA-binding domain"/>
    <property type="match status" value="1"/>
</dbReference>
<keyword evidence="3" id="KW-0731">Sigma factor</keyword>
<dbReference type="CDD" id="cd06171">
    <property type="entry name" value="Sigma70_r4"/>
    <property type="match status" value="1"/>
</dbReference>
<dbReference type="InterPro" id="IPR007627">
    <property type="entry name" value="RNA_pol_sigma70_r2"/>
</dbReference>
<keyword evidence="2" id="KW-0805">Transcription regulation</keyword>
<dbReference type="Proteomes" id="UP001569414">
    <property type="component" value="Unassembled WGS sequence"/>
</dbReference>
<dbReference type="PANTHER" id="PTHR43133">
    <property type="entry name" value="RNA POLYMERASE ECF-TYPE SIGMA FACTO"/>
    <property type="match status" value="1"/>
</dbReference>
<dbReference type="NCBIfam" id="TIGR02937">
    <property type="entry name" value="sigma70-ECF"/>
    <property type="match status" value="1"/>
</dbReference>
<evidence type="ECO:0000259" key="6">
    <source>
        <dbReference type="Pfam" id="PF08281"/>
    </source>
</evidence>
<dbReference type="Gene3D" id="1.10.1740.10">
    <property type="match status" value="1"/>
</dbReference>
<keyword evidence="4" id="KW-0804">Transcription</keyword>
<dbReference type="Pfam" id="PF04542">
    <property type="entry name" value="Sigma70_r2"/>
    <property type="match status" value="1"/>
</dbReference>
<dbReference type="InterPro" id="IPR036388">
    <property type="entry name" value="WH-like_DNA-bd_sf"/>
</dbReference>
<organism evidence="7 8">
    <name type="scientific">Microbulbifer echini</name>
    <dbReference type="NCBI Taxonomy" id="1529067"/>
    <lineage>
        <taxon>Bacteria</taxon>
        <taxon>Pseudomonadati</taxon>
        <taxon>Pseudomonadota</taxon>
        <taxon>Gammaproteobacteria</taxon>
        <taxon>Cellvibrionales</taxon>
        <taxon>Microbulbiferaceae</taxon>
        <taxon>Microbulbifer</taxon>
    </lineage>
</organism>
<dbReference type="Pfam" id="PF08281">
    <property type="entry name" value="Sigma70_r4_2"/>
    <property type="match status" value="1"/>
</dbReference>
<evidence type="ECO:0000313" key="8">
    <source>
        <dbReference type="Proteomes" id="UP001569414"/>
    </source>
</evidence>
<dbReference type="SUPFAM" id="SSF88946">
    <property type="entry name" value="Sigma2 domain of RNA polymerase sigma factors"/>
    <property type="match status" value="1"/>
</dbReference>
<dbReference type="InterPro" id="IPR013325">
    <property type="entry name" value="RNA_pol_sigma_r2"/>
</dbReference>
<reference evidence="7 8" key="1">
    <citation type="submission" date="2024-08" db="EMBL/GenBank/DDBJ databases">
        <authorList>
            <person name="Ishaq N."/>
        </authorList>
    </citation>
    <scope>NUCLEOTIDE SEQUENCE [LARGE SCALE GENOMIC DNA]</scope>
    <source>
        <strain evidence="7 8">JCM 30400</strain>
    </source>
</reference>
<evidence type="ECO:0000256" key="4">
    <source>
        <dbReference type="ARBA" id="ARBA00023163"/>
    </source>
</evidence>
<sequence>MYAWPSKLLLRRSSGARFAEFVHPHIRQLYRMAYRWTRNREEAEDLVQDVLASLLARSVALEKIERLGPWLIKVLYHRYVDLYRRRRISPIDSEVDWQEAAGSVFEEEPYARVETQRLLLQALSTLEAGWRDAVLLHDVEGYSVLEVSDILDVNVGTVKSRLHRAHKKLKKILGEGTYSESQPC</sequence>
<evidence type="ECO:0000313" key="7">
    <source>
        <dbReference type="EMBL" id="MFA0791075.1"/>
    </source>
</evidence>
<accession>A0ABV4NP25</accession>